<dbReference type="InterPro" id="IPR036390">
    <property type="entry name" value="WH_DNA-bd_sf"/>
</dbReference>
<dbReference type="SUPFAM" id="SSF53850">
    <property type="entry name" value="Periplasmic binding protein-like II"/>
    <property type="match status" value="1"/>
</dbReference>
<evidence type="ECO:0000256" key="3">
    <source>
        <dbReference type="ARBA" id="ARBA00023125"/>
    </source>
</evidence>
<keyword evidence="2" id="KW-0805">Transcription regulation</keyword>
<evidence type="ECO:0000259" key="6">
    <source>
        <dbReference type="PROSITE" id="PS50931"/>
    </source>
</evidence>
<dbReference type="OrthoDB" id="9785974at2"/>
<evidence type="ECO:0000256" key="1">
    <source>
        <dbReference type="ARBA" id="ARBA00009437"/>
    </source>
</evidence>
<keyword evidence="8" id="KW-1185">Reference proteome</keyword>
<evidence type="ECO:0000256" key="2">
    <source>
        <dbReference type="ARBA" id="ARBA00023015"/>
    </source>
</evidence>
<protein>
    <submittedName>
        <fullName evidence="7">LysR family transcriptional regulator</fullName>
    </submittedName>
</protein>
<keyword evidence="3" id="KW-0238">DNA-binding</keyword>
<dbReference type="InterPro" id="IPR050950">
    <property type="entry name" value="HTH-type_LysR_regulators"/>
</dbReference>
<evidence type="ECO:0000313" key="7">
    <source>
        <dbReference type="EMBL" id="NYT36809.1"/>
    </source>
</evidence>
<reference evidence="7 8" key="1">
    <citation type="submission" date="2020-07" db="EMBL/GenBank/DDBJ databases">
        <title>Taxonomic revisions and descriptions of new bacterial species based on genomic comparisons in the high-G+C-content subgroup of the family Alcaligenaceae.</title>
        <authorList>
            <person name="Szabo A."/>
            <person name="Felfoldi T."/>
        </authorList>
    </citation>
    <scope>NUCLEOTIDE SEQUENCE [LARGE SCALE GENOMIC DNA]</scope>
    <source>
        <strain evidence="7 8">DSM 25264</strain>
    </source>
</reference>
<name>A0A853FA49_9BURK</name>
<dbReference type="Proteomes" id="UP000580517">
    <property type="component" value="Unassembled WGS sequence"/>
</dbReference>
<dbReference type="CDD" id="cd08421">
    <property type="entry name" value="PBP2_LTTR_like_1"/>
    <property type="match status" value="1"/>
</dbReference>
<feature type="compositionally biased region" description="Basic and acidic residues" evidence="5">
    <location>
        <begin position="309"/>
        <end position="318"/>
    </location>
</feature>
<dbReference type="EMBL" id="JACCEW010000002">
    <property type="protein sequence ID" value="NYT36809.1"/>
    <property type="molecule type" value="Genomic_DNA"/>
</dbReference>
<evidence type="ECO:0000313" key="8">
    <source>
        <dbReference type="Proteomes" id="UP000580517"/>
    </source>
</evidence>
<dbReference type="RefSeq" id="WP_129968742.1">
    <property type="nucleotide sequence ID" value="NZ_JACCEW010000002.1"/>
</dbReference>
<dbReference type="PANTHER" id="PTHR30419:SF2">
    <property type="entry name" value="LYSR FAMILY TRANSCRIPTIONAL REGULATOR"/>
    <property type="match status" value="1"/>
</dbReference>
<evidence type="ECO:0000256" key="5">
    <source>
        <dbReference type="SAM" id="MobiDB-lite"/>
    </source>
</evidence>
<accession>A0A853FA49</accession>
<comment type="caution">
    <text evidence="7">The sequence shown here is derived from an EMBL/GenBank/DDBJ whole genome shotgun (WGS) entry which is preliminary data.</text>
</comment>
<organism evidence="7 8">
    <name type="scientific">Allopusillimonas soli</name>
    <dbReference type="NCBI Taxonomy" id="659016"/>
    <lineage>
        <taxon>Bacteria</taxon>
        <taxon>Pseudomonadati</taxon>
        <taxon>Pseudomonadota</taxon>
        <taxon>Betaproteobacteria</taxon>
        <taxon>Burkholderiales</taxon>
        <taxon>Alcaligenaceae</taxon>
        <taxon>Allopusillimonas</taxon>
    </lineage>
</organism>
<keyword evidence="4" id="KW-0804">Transcription</keyword>
<sequence>MATHFDLIDMQLMVNVAGAQSMTKGAERSFLSLPAASNRVKNLEQHLGTTLLYRNSQGVTLTPSGEAFVRHARIILRQLEHLRGDIREYASGVKGRIRVYANTTAMNEFMPTVLARYLGEHPDVNVELRERLSYLVVKAVADGTADIGITAQASGGENIEFLPYRTDRLVLVTHEDHPLAVHNTVDFDDTLGWDYVGLSEASAIHSFLMQAADDLGRVLRFRVEVSNFEAACRMIASHVGIGVIPETAARRYVQGLPLAVMGLNDAWSLRRLHICVRQFDRLPVFAKDLVSLLVRDGAGQGADAPPPESAERITDMDV</sequence>
<dbReference type="Gene3D" id="1.10.10.10">
    <property type="entry name" value="Winged helix-like DNA-binding domain superfamily/Winged helix DNA-binding domain"/>
    <property type="match status" value="1"/>
</dbReference>
<dbReference type="Pfam" id="PF00126">
    <property type="entry name" value="HTH_1"/>
    <property type="match status" value="1"/>
</dbReference>
<dbReference type="GO" id="GO:0003677">
    <property type="term" value="F:DNA binding"/>
    <property type="evidence" value="ECO:0007669"/>
    <property type="project" value="UniProtKB-KW"/>
</dbReference>
<dbReference type="SUPFAM" id="SSF46785">
    <property type="entry name" value="Winged helix' DNA-binding domain"/>
    <property type="match status" value="1"/>
</dbReference>
<dbReference type="PANTHER" id="PTHR30419">
    <property type="entry name" value="HTH-TYPE TRANSCRIPTIONAL REGULATOR YBHD"/>
    <property type="match status" value="1"/>
</dbReference>
<gene>
    <name evidence="7" type="ORF">H0A68_07975</name>
</gene>
<feature type="domain" description="HTH lysR-type" evidence="6">
    <location>
        <begin position="5"/>
        <end position="62"/>
    </location>
</feature>
<dbReference type="InterPro" id="IPR000847">
    <property type="entry name" value="LysR_HTH_N"/>
</dbReference>
<dbReference type="PROSITE" id="PS50931">
    <property type="entry name" value="HTH_LYSR"/>
    <property type="match status" value="1"/>
</dbReference>
<dbReference type="GO" id="GO:0005829">
    <property type="term" value="C:cytosol"/>
    <property type="evidence" value="ECO:0007669"/>
    <property type="project" value="TreeGrafter"/>
</dbReference>
<comment type="similarity">
    <text evidence="1">Belongs to the LysR transcriptional regulatory family.</text>
</comment>
<dbReference type="Gene3D" id="3.40.190.290">
    <property type="match status" value="1"/>
</dbReference>
<proteinExistence type="inferred from homology"/>
<dbReference type="GO" id="GO:0003700">
    <property type="term" value="F:DNA-binding transcription factor activity"/>
    <property type="evidence" value="ECO:0007669"/>
    <property type="project" value="InterPro"/>
</dbReference>
<dbReference type="AlphaFoldDB" id="A0A853FA49"/>
<evidence type="ECO:0000256" key="4">
    <source>
        <dbReference type="ARBA" id="ARBA00023163"/>
    </source>
</evidence>
<dbReference type="InterPro" id="IPR036388">
    <property type="entry name" value="WH-like_DNA-bd_sf"/>
</dbReference>
<dbReference type="FunFam" id="1.10.10.10:FF:000001">
    <property type="entry name" value="LysR family transcriptional regulator"/>
    <property type="match status" value="1"/>
</dbReference>
<feature type="region of interest" description="Disordered" evidence="5">
    <location>
        <begin position="298"/>
        <end position="318"/>
    </location>
</feature>
<dbReference type="Pfam" id="PF03466">
    <property type="entry name" value="LysR_substrate"/>
    <property type="match status" value="1"/>
</dbReference>
<dbReference type="InterPro" id="IPR005119">
    <property type="entry name" value="LysR_subst-bd"/>
</dbReference>